<dbReference type="GO" id="GO:0103118">
    <property type="term" value="F:UDP-3-O-[(3R)-3-hydroxyacyl]-glucosamine N-acyltransferase activity"/>
    <property type="evidence" value="ECO:0007669"/>
    <property type="project" value="UniProtKB-EC"/>
</dbReference>
<organism evidence="9 10">
    <name type="scientific">Aliidongia dinghuensis</name>
    <dbReference type="NCBI Taxonomy" id="1867774"/>
    <lineage>
        <taxon>Bacteria</taxon>
        <taxon>Pseudomonadati</taxon>
        <taxon>Pseudomonadota</taxon>
        <taxon>Alphaproteobacteria</taxon>
        <taxon>Rhodospirillales</taxon>
        <taxon>Dongiaceae</taxon>
        <taxon>Aliidongia</taxon>
    </lineage>
</organism>
<keyword evidence="4 7" id="KW-0677">Repeat</keyword>
<dbReference type="EC" id="2.3.1.191" evidence="7"/>
<dbReference type="Pfam" id="PF04613">
    <property type="entry name" value="LpxD"/>
    <property type="match status" value="1"/>
</dbReference>
<dbReference type="AlphaFoldDB" id="A0A8J2YYN4"/>
<dbReference type="InterPro" id="IPR007691">
    <property type="entry name" value="LpxD"/>
</dbReference>
<dbReference type="Proteomes" id="UP000646365">
    <property type="component" value="Unassembled WGS sequence"/>
</dbReference>
<keyword evidence="6 7" id="KW-0012">Acyltransferase</keyword>
<dbReference type="EMBL" id="BMJQ01000017">
    <property type="protein sequence ID" value="GGF40375.1"/>
    <property type="molecule type" value="Genomic_DNA"/>
</dbReference>
<accession>A0A8J2YYN4</accession>
<reference evidence="9" key="1">
    <citation type="journal article" date="2014" name="Int. J. Syst. Evol. Microbiol.">
        <title>Complete genome sequence of Corynebacterium casei LMG S-19264T (=DSM 44701T), isolated from a smear-ripened cheese.</title>
        <authorList>
            <consortium name="US DOE Joint Genome Institute (JGI-PGF)"/>
            <person name="Walter F."/>
            <person name="Albersmeier A."/>
            <person name="Kalinowski J."/>
            <person name="Ruckert C."/>
        </authorList>
    </citation>
    <scope>NUCLEOTIDE SEQUENCE</scope>
    <source>
        <strain evidence="9">CGMCC 1.15725</strain>
    </source>
</reference>
<evidence type="ECO:0000256" key="4">
    <source>
        <dbReference type="ARBA" id="ARBA00022737"/>
    </source>
</evidence>
<dbReference type="GO" id="GO:0009245">
    <property type="term" value="P:lipid A biosynthetic process"/>
    <property type="evidence" value="ECO:0007669"/>
    <property type="project" value="UniProtKB-UniRule"/>
</dbReference>
<dbReference type="PANTHER" id="PTHR43378">
    <property type="entry name" value="UDP-3-O-ACYLGLUCOSAMINE N-ACYLTRANSFERASE"/>
    <property type="match status" value="1"/>
</dbReference>
<evidence type="ECO:0000256" key="2">
    <source>
        <dbReference type="ARBA" id="ARBA00022556"/>
    </source>
</evidence>
<dbReference type="PROSITE" id="PS00101">
    <property type="entry name" value="HEXAPEP_TRANSFERASES"/>
    <property type="match status" value="2"/>
</dbReference>
<evidence type="ECO:0000256" key="1">
    <source>
        <dbReference type="ARBA" id="ARBA00022516"/>
    </source>
</evidence>
<evidence type="ECO:0000313" key="9">
    <source>
        <dbReference type="EMBL" id="GGF40375.1"/>
    </source>
</evidence>
<dbReference type="Gene3D" id="2.160.10.10">
    <property type="entry name" value="Hexapeptide repeat proteins"/>
    <property type="match status" value="1"/>
</dbReference>
<evidence type="ECO:0000256" key="7">
    <source>
        <dbReference type="HAMAP-Rule" id="MF_00523"/>
    </source>
</evidence>
<comment type="catalytic activity">
    <reaction evidence="7">
        <text>a UDP-3-O-[(3R)-3-hydroxyacyl]-alpha-D-glucosamine + a (3R)-hydroxyacyl-[ACP] = a UDP-2-N,3-O-bis[(3R)-3-hydroxyacyl]-alpha-D-glucosamine + holo-[ACP] + H(+)</text>
        <dbReference type="Rhea" id="RHEA:53836"/>
        <dbReference type="Rhea" id="RHEA-COMP:9685"/>
        <dbReference type="Rhea" id="RHEA-COMP:9945"/>
        <dbReference type="ChEBI" id="CHEBI:15378"/>
        <dbReference type="ChEBI" id="CHEBI:64479"/>
        <dbReference type="ChEBI" id="CHEBI:78827"/>
        <dbReference type="ChEBI" id="CHEBI:137740"/>
        <dbReference type="ChEBI" id="CHEBI:137748"/>
        <dbReference type="EC" id="2.3.1.191"/>
    </reaction>
</comment>
<comment type="caution">
    <text evidence="9">The sequence shown here is derived from an EMBL/GenBank/DDBJ whole genome shotgun (WGS) entry which is preliminary data.</text>
</comment>
<dbReference type="Gene3D" id="3.40.1390.10">
    <property type="entry name" value="MurE/MurF, N-terminal domain"/>
    <property type="match status" value="1"/>
</dbReference>
<dbReference type="HAMAP" id="MF_00523">
    <property type="entry name" value="LpxD"/>
    <property type="match status" value="1"/>
</dbReference>
<sequence length="340" mass="34258">MADPRFFRAAGPFTVAELARLTGAEVGGAGRSDLSLADVAPLDTAGPTDLTFLANPKYAAAFQQTKAGAAFVHPDQAHRAPAGVTLLVTGNPYIAFARAARQFYPAPRPATGIAPSAVIDPSAVLGEGVAIAAHAVIGARVEIGAGSAIGANTVIGDGCVIGRDCLIGPNVTVSHCLMGDRVTLYPGARIGQDGFGFAMDPAGHVKIPQLGRVRIGDDVEIGANSTVDRGAGPDTVIGAGSMIDNLVQIAHNVVLGRGCVMVAQSGISGSSRLGDFVTVGGQAGIVGHLSVGEGAKVGGQAGVVRDVPAGTAVGGSPAVPIMQWHRQTAVLNRMAKKKDQ</sequence>
<keyword evidence="5 7" id="KW-0443">Lipid metabolism</keyword>
<dbReference type="InterPro" id="IPR001451">
    <property type="entry name" value="Hexapep"/>
</dbReference>
<dbReference type="NCBIfam" id="NF002060">
    <property type="entry name" value="PRK00892.1"/>
    <property type="match status" value="1"/>
</dbReference>
<feature type="active site" description="Proton acceptor" evidence="7">
    <location>
        <position position="251"/>
    </location>
</feature>
<dbReference type="CDD" id="cd03352">
    <property type="entry name" value="LbH_LpxD"/>
    <property type="match status" value="1"/>
</dbReference>
<feature type="domain" description="UDP-3-O-[3-hydroxymyristoyl] glucosamine N-acyltransferase non-repeat region" evidence="8">
    <location>
        <begin position="33"/>
        <end position="101"/>
    </location>
</feature>
<dbReference type="Pfam" id="PF00132">
    <property type="entry name" value="Hexapep"/>
    <property type="match status" value="2"/>
</dbReference>
<dbReference type="PANTHER" id="PTHR43378:SF2">
    <property type="entry name" value="UDP-3-O-ACYLGLUCOSAMINE N-ACYLTRANSFERASE 1, MITOCHONDRIAL-RELATED"/>
    <property type="match status" value="1"/>
</dbReference>
<dbReference type="RefSeq" id="WP_189051238.1">
    <property type="nucleotide sequence ID" value="NZ_BMJQ01000017.1"/>
</dbReference>
<dbReference type="UniPathway" id="UPA00973"/>
<evidence type="ECO:0000259" key="8">
    <source>
        <dbReference type="Pfam" id="PF04613"/>
    </source>
</evidence>
<comment type="pathway">
    <text evidence="7">Bacterial outer membrane biogenesis; LPS lipid A biosynthesis.</text>
</comment>
<evidence type="ECO:0000256" key="6">
    <source>
        <dbReference type="ARBA" id="ARBA00023315"/>
    </source>
</evidence>
<dbReference type="NCBIfam" id="TIGR01853">
    <property type="entry name" value="lipid_A_lpxD"/>
    <property type="match status" value="1"/>
</dbReference>
<dbReference type="GO" id="GO:0016020">
    <property type="term" value="C:membrane"/>
    <property type="evidence" value="ECO:0007669"/>
    <property type="project" value="GOC"/>
</dbReference>
<keyword evidence="10" id="KW-1185">Reference proteome</keyword>
<evidence type="ECO:0000313" key="10">
    <source>
        <dbReference type="Proteomes" id="UP000646365"/>
    </source>
</evidence>
<evidence type="ECO:0000256" key="3">
    <source>
        <dbReference type="ARBA" id="ARBA00022679"/>
    </source>
</evidence>
<evidence type="ECO:0000256" key="5">
    <source>
        <dbReference type="ARBA" id="ARBA00023098"/>
    </source>
</evidence>
<comment type="subunit">
    <text evidence="7">Homotrimer.</text>
</comment>
<comment type="function">
    <text evidence="7">Catalyzes the N-acylation of UDP-3-O-acylglucosamine using 3-hydroxyacyl-ACP as the acyl donor. Is involved in the biosynthesis of lipid A, a phosphorylated glycolipid that anchors the lipopolysaccharide to the outer membrane of the cell.</text>
</comment>
<comment type="similarity">
    <text evidence="7">Belongs to the transferase hexapeptide repeat family. LpxD subfamily.</text>
</comment>
<keyword evidence="1 7" id="KW-0444">Lipid biosynthesis</keyword>
<dbReference type="GO" id="GO:0016410">
    <property type="term" value="F:N-acyltransferase activity"/>
    <property type="evidence" value="ECO:0007669"/>
    <property type="project" value="InterPro"/>
</dbReference>
<dbReference type="InterPro" id="IPR011004">
    <property type="entry name" value="Trimer_LpxA-like_sf"/>
</dbReference>
<protein>
    <recommendedName>
        <fullName evidence="7">UDP-3-O-acylglucosamine N-acyltransferase</fullName>
        <ecNumber evidence="7">2.3.1.191</ecNumber>
    </recommendedName>
</protein>
<reference evidence="9" key="2">
    <citation type="submission" date="2020-09" db="EMBL/GenBank/DDBJ databases">
        <authorList>
            <person name="Sun Q."/>
            <person name="Zhou Y."/>
        </authorList>
    </citation>
    <scope>NUCLEOTIDE SEQUENCE</scope>
    <source>
        <strain evidence="9">CGMCC 1.15725</strain>
    </source>
</reference>
<proteinExistence type="inferred from homology"/>
<keyword evidence="2 7" id="KW-0441">Lipid A biosynthesis</keyword>
<gene>
    <name evidence="9" type="primary">lpxD2</name>
    <name evidence="7" type="synonym">lpxD</name>
    <name evidence="9" type="ORF">GCM10011611_53500</name>
</gene>
<name>A0A8J2YYN4_9PROT</name>
<keyword evidence="3 7" id="KW-0808">Transferase</keyword>
<dbReference type="SUPFAM" id="SSF51161">
    <property type="entry name" value="Trimeric LpxA-like enzymes"/>
    <property type="match status" value="1"/>
</dbReference>
<dbReference type="InterPro" id="IPR018357">
    <property type="entry name" value="Hexapep_transf_CS"/>
</dbReference>
<dbReference type="InterPro" id="IPR020573">
    <property type="entry name" value="UDP_GlcNAc_AcTrfase_non-rep"/>
</dbReference>